<dbReference type="EMBL" id="JAMZFV010000018">
    <property type="protein sequence ID" value="MCP1110805.1"/>
    <property type="molecule type" value="Genomic_DNA"/>
</dbReference>
<evidence type="ECO:0000313" key="2">
    <source>
        <dbReference type="Proteomes" id="UP001523565"/>
    </source>
</evidence>
<evidence type="ECO:0000313" key="1">
    <source>
        <dbReference type="EMBL" id="MCP1110805.1"/>
    </source>
</evidence>
<dbReference type="Proteomes" id="UP001523565">
    <property type="component" value="Unassembled WGS sequence"/>
</dbReference>
<proteinExistence type="predicted"/>
<keyword evidence="2" id="KW-1185">Reference proteome</keyword>
<organism evidence="1 2">
    <name type="scientific">Ohessyouella blattaphilus</name>
    <dbReference type="NCBI Taxonomy" id="2949333"/>
    <lineage>
        <taxon>Bacteria</taxon>
        <taxon>Bacillati</taxon>
        <taxon>Bacillota</taxon>
        <taxon>Clostridia</taxon>
        <taxon>Lachnospirales</taxon>
        <taxon>Lachnospiraceae</taxon>
        <taxon>Ohessyouella</taxon>
    </lineage>
</organism>
<reference evidence="1 2" key="1">
    <citation type="journal article" date="2022" name="Genome Biol. Evol.">
        <title>Host diet, physiology and behaviors set the stage for Lachnospiraceae cladogenesis.</title>
        <authorList>
            <person name="Vera-Ponce De Leon A."/>
            <person name="Schneider M."/>
            <person name="Jahnes B.C."/>
            <person name="Sadowski V."/>
            <person name="Camuy-Velez L.A."/>
            <person name="Duan J."/>
            <person name="Sabree Z.L."/>
        </authorList>
    </citation>
    <scope>NUCLEOTIDE SEQUENCE [LARGE SCALE GENOMIC DNA]</scope>
    <source>
        <strain evidence="1 2">PAL227</strain>
    </source>
</reference>
<dbReference type="RefSeq" id="WP_262069687.1">
    <property type="nucleotide sequence ID" value="NZ_JAMXOC010000018.1"/>
</dbReference>
<accession>A0ABT1EJB7</accession>
<comment type="caution">
    <text evidence="1">The sequence shown here is derived from an EMBL/GenBank/DDBJ whole genome shotgun (WGS) entry which is preliminary data.</text>
</comment>
<gene>
    <name evidence="1" type="ORF">NK118_11125</name>
</gene>
<protein>
    <submittedName>
        <fullName evidence="1">Uncharacterized protein</fullName>
    </submittedName>
</protein>
<sequence length="57" mass="6902">MLKVRVQGTKEEILWLREQIIAHNKKVEISEVSDFYKNKGTKKFVRHYFEVNKAKCY</sequence>
<name>A0ABT1EJB7_9FIRM</name>